<feature type="domain" description="PAC" evidence="16">
    <location>
        <begin position="379"/>
        <end position="438"/>
    </location>
</feature>
<feature type="domain" description="PAS" evidence="15">
    <location>
        <begin position="311"/>
        <end position="381"/>
    </location>
</feature>
<dbReference type="EMBL" id="FMXM01000037">
    <property type="protein sequence ID" value="SDA99043.1"/>
    <property type="molecule type" value="Genomic_DNA"/>
</dbReference>
<evidence type="ECO:0000259" key="14">
    <source>
        <dbReference type="PROSITE" id="PS50109"/>
    </source>
</evidence>
<dbReference type="PRINTS" id="PR00344">
    <property type="entry name" value="BCTRLSENSOR"/>
</dbReference>
<name>A0A1G5ZXP6_9HYPH</name>
<dbReference type="EC" id="2.7.13.3" evidence="3"/>
<dbReference type="SUPFAM" id="SSF55874">
    <property type="entry name" value="ATPase domain of HSP90 chaperone/DNA topoisomerase II/histidine kinase"/>
    <property type="match status" value="1"/>
</dbReference>
<evidence type="ECO:0000259" key="16">
    <source>
        <dbReference type="PROSITE" id="PS50113"/>
    </source>
</evidence>
<dbReference type="InterPro" id="IPR000014">
    <property type="entry name" value="PAS"/>
</dbReference>
<evidence type="ECO:0000256" key="3">
    <source>
        <dbReference type="ARBA" id="ARBA00012438"/>
    </source>
</evidence>
<keyword evidence="5" id="KW-0479">Metal-binding</keyword>
<evidence type="ECO:0000256" key="12">
    <source>
        <dbReference type="ARBA" id="ARBA00059827"/>
    </source>
</evidence>
<dbReference type="InterPro" id="IPR035965">
    <property type="entry name" value="PAS-like_dom_sf"/>
</dbReference>
<keyword evidence="8 17" id="KW-0418">Kinase</keyword>
<dbReference type="InterPro" id="IPR005467">
    <property type="entry name" value="His_kinase_dom"/>
</dbReference>
<keyword evidence="9" id="KW-0067">ATP-binding</keyword>
<dbReference type="Gene3D" id="6.10.250.2580">
    <property type="match status" value="1"/>
</dbReference>
<dbReference type="PROSITE" id="PS50113">
    <property type="entry name" value="PAC"/>
    <property type="match status" value="1"/>
</dbReference>
<dbReference type="AlphaFoldDB" id="A0A1G5ZXP6"/>
<dbReference type="Gene3D" id="1.10.287.130">
    <property type="match status" value="1"/>
</dbReference>
<evidence type="ECO:0000256" key="11">
    <source>
        <dbReference type="ARBA" id="ARBA00023012"/>
    </source>
</evidence>
<evidence type="ECO:0000256" key="5">
    <source>
        <dbReference type="ARBA" id="ARBA00022617"/>
    </source>
</evidence>
<protein>
    <recommendedName>
        <fullName evidence="13">Sensor protein FixL</fullName>
        <ecNumber evidence="3">2.7.13.3</ecNumber>
    </recommendedName>
</protein>
<evidence type="ECO:0000313" key="18">
    <source>
        <dbReference type="Proteomes" id="UP000198588"/>
    </source>
</evidence>
<dbReference type="FunFam" id="1.10.287.130:FF:000055">
    <property type="entry name" value="Two-component sensor histidine kinase"/>
    <property type="match status" value="1"/>
</dbReference>
<dbReference type="Pfam" id="PF00512">
    <property type="entry name" value="HisKA"/>
    <property type="match status" value="1"/>
</dbReference>
<dbReference type="FunFam" id="3.30.450.20:FF:000060">
    <property type="entry name" value="Sensor protein FixL"/>
    <property type="match status" value="1"/>
</dbReference>
<dbReference type="Pfam" id="PF02518">
    <property type="entry name" value="HATPase_c"/>
    <property type="match status" value="1"/>
</dbReference>
<evidence type="ECO:0000259" key="15">
    <source>
        <dbReference type="PROSITE" id="PS50112"/>
    </source>
</evidence>
<reference evidence="17 18" key="1">
    <citation type="submission" date="2016-10" db="EMBL/GenBank/DDBJ databases">
        <authorList>
            <person name="de Groot N.N."/>
        </authorList>
    </citation>
    <scope>NUCLEOTIDE SEQUENCE [LARGE SCALE GENOMIC DNA]</scope>
    <source>
        <strain evidence="17 18">CGMCC 1.12097</strain>
    </source>
</reference>
<dbReference type="GO" id="GO:0000155">
    <property type="term" value="F:phosphorelay sensor kinase activity"/>
    <property type="evidence" value="ECO:0007669"/>
    <property type="project" value="InterPro"/>
</dbReference>
<dbReference type="InterPro" id="IPR003594">
    <property type="entry name" value="HATPase_dom"/>
</dbReference>
<evidence type="ECO:0000256" key="6">
    <source>
        <dbReference type="ARBA" id="ARBA00022679"/>
    </source>
</evidence>
<keyword evidence="5" id="KW-0349">Heme</keyword>
<dbReference type="InterPro" id="IPR000700">
    <property type="entry name" value="PAS-assoc_C"/>
</dbReference>
<dbReference type="PROSITE" id="PS50109">
    <property type="entry name" value="HIS_KIN"/>
    <property type="match status" value="1"/>
</dbReference>
<keyword evidence="10" id="KW-0408">Iron</keyword>
<dbReference type="SUPFAM" id="SSF55785">
    <property type="entry name" value="PYP-like sensor domain (PAS domain)"/>
    <property type="match status" value="2"/>
</dbReference>
<dbReference type="InterPro" id="IPR013656">
    <property type="entry name" value="PAS_4"/>
</dbReference>
<keyword evidence="11" id="KW-0902">Two-component regulatory system</keyword>
<evidence type="ECO:0000313" key="17">
    <source>
        <dbReference type="EMBL" id="SDA99043.1"/>
    </source>
</evidence>
<sequence>MNDKETRALPTGETMLKSVSAFGNSEIGRLIMSYDWSTSPVGPIGSWSQTLINTVCTMLPARTPIALFWGADHVALYNDACASLLAGKHPLALGGPASSASRAKLWDDLESSLHKVRTSGETVLAHAKPLQGERYGIAEEVYFDISYSPVIEVDGAVGGVLCILSEVTDRVRGEQRTMAEHDRLALMFEQAPGFMTLMREPGHVFELTNAAYQRLIGHRQVIGKSVREALPELEGQGFYELLDQVYETGEPYRGRAVKIALRKKDGESVEERILDFVYQPIKADDGRIAAIFVEGTDVSELSFANAALQLREDHLRSILATVPDAMVVIDEKGRIQSFSTAAETLFGYQSSEAVGQNVNILMPAPYHGEHDAYLHRYLTTGERRIIGLGRTVTGMRKDGSTFPMELSVGEMHPGTGRFFTGFCRDLTERHRAEARIQEQQQELLHMARFTALGEMASTLAHEINQPLTAITNYLKGSRRLLEKSTEENAPMLREAVEKAAEQALRAGDVIRHLRDFVARGESERQVERLPTLIEEASSLALVGAREINVRVSYKLDPLAELVLTDRIQIQQVLLNLMRNAVEAMQGAPRRELHVITVARDDGMAEVSVIDTGTGLAPEVSAQLFQPFVTTKKQGMGVGLSICRTIVESHGGHIWAEAVPGGGTAFRFTLRIVEKGEVANDR</sequence>
<evidence type="ECO:0000256" key="1">
    <source>
        <dbReference type="ARBA" id="ARBA00000085"/>
    </source>
</evidence>
<dbReference type="PANTHER" id="PTHR43065">
    <property type="entry name" value="SENSOR HISTIDINE KINASE"/>
    <property type="match status" value="1"/>
</dbReference>
<gene>
    <name evidence="17" type="ORF">SAMN02927914_06439</name>
</gene>
<dbReference type="SMART" id="SM00091">
    <property type="entry name" value="PAS"/>
    <property type="match status" value="2"/>
</dbReference>
<dbReference type="SMART" id="SM00387">
    <property type="entry name" value="HATPase_c"/>
    <property type="match status" value="1"/>
</dbReference>
<feature type="domain" description="Histidine kinase" evidence="14">
    <location>
        <begin position="458"/>
        <end position="673"/>
    </location>
</feature>
<comment type="cofactor">
    <cofactor evidence="2">
        <name>heme</name>
        <dbReference type="ChEBI" id="CHEBI:30413"/>
    </cofactor>
</comment>
<dbReference type="InterPro" id="IPR036097">
    <property type="entry name" value="HisK_dim/P_sf"/>
</dbReference>
<dbReference type="SMART" id="SM00388">
    <property type="entry name" value="HisKA"/>
    <property type="match status" value="1"/>
</dbReference>
<accession>A0A1G5ZXP6</accession>
<dbReference type="STRING" id="1165689.SAMN02927914_06439"/>
<dbReference type="Gene3D" id="3.30.450.20">
    <property type="entry name" value="PAS domain"/>
    <property type="match status" value="3"/>
</dbReference>
<dbReference type="CDD" id="cd00130">
    <property type="entry name" value="PAS"/>
    <property type="match status" value="1"/>
</dbReference>
<dbReference type="Pfam" id="PF08448">
    <property type="entry name" value="PAS_4"/>
    <property type="match status" value="1"/>
</dbReference>
<keyword evidence="6" id="KW-0808">Transferase</keyword>
<evidence type="ECO:0000256" key="10">
    <source>
        <dbReference type="ARBA" id="ARBA00023004"/>
    </source>
</evidence>
<organism evidence="17 18">
    <name type="scientific">Mesorhizobium qingshengii</name>
    <dbReference type="NCBI Taxonomy" id="1165689"/>
    <lineage>
        <taxon>Bacteria</taxon>
        <taxon>Pseudomonadati</taxon>
        <taxon>Pseudomonadota</taxon>
        <taxon>Alphaproteobacteria</taxon>
        <taxon>Hyphomicrobiales</taxon>
        <taxon>Phyllobacteriaceae</taxon>
        <taxon>Mesorhizobium</taxon>
    </lineage>
</organism>
<dbReference type="GO" id="GO:0006355">
    <property type="term" value="P:regulation of DNA-templated transcription"/>
    <property type="evidence" value="ECO:0007669"/>
    <property type="project" value="InterPro"/>
</dbReference>
<evidence type="ECO:0000256" key="7">
    <source>
        <dbReference type="ARBA" id="ARBA00022741"/>
    </source>
</evidence>
<dbReference type="InterPro" id="IPR003661">
    <property type="entry name" value="HisK_dim/P_dom"/>
</dbReference>
<dbReference type="NCBIfam" id="TIGR00229">
    <property type="entry name" value="sensory_box"/>
    <property type="match status" value="2"/>
</dbReference>
<evidence type="ECO:0000256" key="2">
    <source>
        <dbReference type="ARBA" id="ARBA00001971"/>
    </source>
</evidence>
<keyword evidence="7" id="KW-0547">Nucleotide-binding</keyword>
<dbReference type="PROSITE" id="PS50112">
    <property type="entry name" value="PAS"/>
    <property type="match status" value="1"/>
</dbReference>
<dbReference type="Gene3D" id="3.30.565.10">
    <property type="entry name" value="Histidine kinase-like ATPase, C-terminal domain"/>
    <property type="match status" value="1"/>
</dbReference>
<dbReference type="Proteomes" id="UP000198588">
    <property type="component" value="Unassembled WGS sequence"/>
</dbReference>
<comment type="function">
    <text evidence="12">Putative oxygen sensor; modulates the activity of FixJ, a transcriptional activator of nitrogen fixation fixK gene. FixL probably acts as a kinase that phosphorylates FixJ.</text>
</comment>
<dbReference type="CDD" id="cd00082">
    <property type="entry name" value="HisKA"/>
    <property type="match status" value="1"/>
</dbReference>
<dbReference type="InterPro" id="IPR013767">
    <property type="entry name" value="PAS_fold"/>
</dbReference>
<dbReference type="PANTHER" id="PTHR43065:SF10">
    <property type="entry name" value="PEROXIDE STRESS-ACTIVATED HISTIDINE KINASE MAK3"/>
    <property type="match status" value="1"/>
</dbReference>
<dbReference type="GO" id="GO:0005524">
    <property type="term" value="F:ATP binding"/>
    <property type="evidence" value="ECO:0007669"/>
    <property type="project" value="UniProtKB-KW"/>
</dbReference>
<keyword evidence="4" id="KW-0597">Phosphoprotein</keyword>
<dbReference type="Pfam" id="PF00989">
    <property type="entry name" value="PAS"/>
    <property type="match status" value="1"/>
</dbReference>
<dbReference type="InterPro" id="IPR004358">
    <property type="entry name" value="Sig_transdc_His_kin-like_C"/>
</dbReference>
<evidence type="ECO:0000256" key="4">
    <source>
        <dbReference type="ARBA" id="ARBA00022553"/>
    </source>
</evidence>
<proteinExistence type="predicted"/>
<dbReference type="SUPFAM" id="SSF47384">
    <property type="entry name" value="Homodimeric domain of signal transducing histidine kinase"/>
    <property type="match status" value="1"/>
</dbReference>
<comment type="catalytic activity">
    <reaction evidence="1">
        <text>ATP + protein L-histidine = ADP + protein N-phospho-L-histidine.</text>
        <dbReference type="EC" id="2.7.13.3"/>
    </reaction>
</comment>
<evidence type="ECO:0000256" key="8">
    <source>
        <dbReference type="ARBA" id="ARBA00022777"/>
    </source>
</evidence>
<dbReference type="InterPro" id="IPR036890">
    <property type="entry name" value="HATPase_C_sf"/>
</dbReference>
<evidence type="ECO:0000256" key="9">
    <source>
        <dbReference type="ARBA" id="ARBA00022840"/>
    </source>
</evidence>
<evidence type="ECO:0000256" key="13">
    <source>
        <dbReference type="ARBA" id="ARBA00070616"/>
    </source>
</evidence>